<dbReference type="InterPro" id="IPR022398">
    <property type="entry name" value="Peptidase_S8_His-AS"/>
</dbReference>
<comment type="similarity">
    <text evidence="4">Belongs to the peptidase S8 family.</text>
</comment>
<dbReference type="InterPro" id="IPR036852">
    <property type="entry name" value="Peptidase_S8/S53_dom_sf"/>
</dbReference>
<dbReference type="PROSITE" id="PS00136">
    <property type="entry name" value="SUBTILASE_ASP"/>
    <property type="match status" value="1"/>
</dbReference>
<feature type="active site" description="Charge relay system" evidence="4">
    <location>
        <position position="159"/>
    </location>
</feature>
<feature type="chain" id="PRO_5015145408" evidence="5">
    <location>
        <begin position="19"/>
        <end position="706"/>
    </location>
</feature>
<organism evidence="7 8">
    <name type="scientific">Dyadobacter jiangsuensis</name>
    <dbReference type="NCBI Taxonomy" id="1591085"/>
    <lineage>
        <taxon>Bacteria</taxon>
        <taxon>Pseudomonadati</taxon>
        <taxon>Bacteroidota</taxon>
        <taxon>Cytophagia</taxon>
        <taxon>Cytophagales</taxon>
        <taxon>Spirosomataceae</taxon>
        <taxon>Dyadobacter</taxon>
    </lineage>
</organism>
<evidence type="ECO:0000256" key="1">
    <source>
        <dbReference type="ARBA" id="ARBA00022670"/>
    </source>
</evidence>
<evidence type="ECO:0000259" key="6">
    <source>
        <dbReference type="Pfam" id="PF00082"/>
    </source>
</evidence>
<feature type="domain" description="Peptidase S8/S53" evidence="6">
    <location>
        <begin position="152"/>
        <end position="412"/>
    </location>
</feature>
<dbReference type="EMBL" id="PYAS01000004">
    <property type="protein sequence ID" value="PSL30348.1"/>
    <property type="molecule type" value="Genomic_DNA"/>
</dbReference>
<dbReference type="PANTHER" id="PTHR42884:SF14">
    <property type="entry name" value="NEUROENDOCRINE CONVERTASE 1"/>
    <property type="match status" value="1"/>
</dbReference>
<sequence length="706" mass="74492">MKKLLFLCLLVGWFHVVAQLRQHPEVLLAHPIMLNQEGEESAGFTDLVIAKPRDGVTESEITAAFRAGDLDVRIDRTDTDPNIYVTSPAVLSDPLTVCETLNQTGLFEYTQPNCLRFVETAGTPNDPLYSANWGLAKINLPAAWDMTTGCANIKIAIIDDGVQLNHPDLVANMLPGFDATNSGTNGGHVAGEEMHGTFCAGFAAASGNNGIGVTGVAYNSKIIPIRALSTNLASDITLDQFIATAINHAVNVKGVDILCMSWGLVASNPAIDAAIYNALNNVAISGRSGKGTILIGAVGNKGEPTFRPLPGNATSVLMVGASLSNDTRWPKSNYAVKQVDVMAPGALVTTIAGSGYANQPAENATSWSAAAISGLAALILSVNPNLTETQVRRIIAESAEKVGGYTYAVGNGATFADLSHNNEMGYGRVSALKALEKAAGAPMIGPDLICNNGGYTLTAFPAGSSAVWSAFPGLSMNGNLATRQNGYSGAGTITATLTVPNACATIPVRRTIWVGNPNLTKTVNGAVSGTTSVSPGSSYNLAASSSSPGATFNYNNYAGSGNMTIDLYTPNNPTSQMYVYSNSTDGFRQVKLTATNACGNYAEDFVFLLESGFKVYPNPAMGKITLEFANTAMLAAMPSKIELFAEKSTQSVRSVVIREVFDIKGFHEGNKLHWNVSDLPRGTYYLHATRSENSREVVDKLKVILE</sequence>
<feature type="signal peptide" evidence="5">
    <location>
        <begin position="1"/>
        <end position="18"/>
    </location>
</feature>
<dbReference type="PROSITE" id="PS00137">
    <property type="entry name" value="SUBTILASE_HIS"/>
    <property type="match status" value="1"/>
</dbReference>
<dbReference type="Pfam" id="PF00082">
    <property type="entry name" value="Peptidase_S8"/>
    <property type="match status" value="1"/>
</dbReference>
<dbReference type="InterPro" id="IPR015500">
    <property type="entry name" value="Peptidase_S8_subtilisin-rel"/>
</dbReference>
<dbReference type="PRINTS" id="PR00723">
    <property type="entry name" value="SUBTILISIN"/>
</dbReference>
<dbReference type="GO" id="GO:0016020">
    <property type="term" value="C:membrane"/>
    <property type="evidence" value="ECO:0007669"/>
    <property type="project" value="TreeGrafter"/>
</dbReference>
<keyword evidence="1 4" id="KW-0645">Protease</keyword>
<dbReference type="InterPro" id="IPR000209">
    <property type="entry name" value="Peptidase_S8/S53_dom"/>
</dbReference>
<keyword evidence="2 4" id="KW-0378">Hydrolase</keyword>
<dbReference type="GO" id="GO:0004252">
    <property type="term" value="F:serine-type endopeptidase activity"/>
    <property type="evidence" value="ECO:0007669"/>
    <property type="project" value="UniProtKB-UniRule"/>
</dbReference>
<dbReference type="PANTHER" id="PTHR42884">
    <property type="entry name" value="PROPROTEIN CONVERTASE SUBTILISIN/KEXIN-RELATED"/>
    <property type="match status" value="1"/>
</dbReference>
<dbReference type="PROSITE" id="PS51892">
    <property type="entry name" value="SUBTILASE"/>
    <property type="match status" value="1"/>
</dbReference>
<dbReference type="Proteomes" id="UP000241964">
    <property type="component" value="Unassembled WGS sequence"/>
</dbReference>
<gene>
    <name evidence="7" type="ORF">CLV60_104290</name>
</gene>
<name>A0A2P8G8R1_9BACT</name>
<dbReference type="GO" id="GO:0016485">
    <property type="term" value="P:protein processing"/>
    <property type="evidence" value="ECO:0007669"/>
    <property type="project" value="TreeGrafter"/>
</dbReference>
<keyword evidence="3 4" id="KW-0720">Serine protease</keyword>
<feature type="active site" description="Charge relay system" evidence="4">
    <location>
        <position position="195"/>
    </location>
</feature>
<dbReference type="SUPFAM" id="SSF52743">
    <property type="entry name" value="Subtilisin-like"/>
    <property type="match status" value="1"/>
</dbReference>
<dbReference type="InterPro" id="IPR023827">
    <property type="entry name" value="Peptidase_S8_Asp-AS"/>
</dbReference>
<protein>
    <submittedName>
        <fullName evidence="7">Subtilisin family serine protease</fullName>
    </submittedName>
</protein>
<dbReference type="Gene3D" id="3.40.50.200">
    <property type="entry name" value="Peptidase S8/S53 domain"/>
    <property type="match status" value="1"/>
</dbReference>
<feature type="active site" description="Charge relay system" evidence="4">
    <location>
        <position position="366"/>
    </location>
</feature>
<evidence type="ECO:0000256" key="2">
    <source>
        <dbReference type="ARBA" id="ARBA00022801"/>
    </source>
</evidence>
<proteinExistence type="inferred from homology"/>
<evidence type="ECO:0000256" key="5">
    <source>
        <dbReference type="SAM" id="SignalP"/>
    </source>
</evidence>
<evidence type="ECO:0000313" key="8">
    <source>
        <dbReference type="Proteomes" id="UP000241964"/>
    </source>
</evidence>
<dbReference type="RefSeq" id="WP_170118756.1">
    <property type="nucleotide sequence ID" value="NZ_PYAS01000004.1"/>
</dbReference>
<keyword evidence="8" id="KW-1185">Reference proteome</keyword>
<comment type="caution">
    <text evidence="7">The sequence shown here is derived from an EMBL/GenBank/DDBJ whole genome shotgun (WGS) entry which is preliminary data.</text>
</comment>
<evidence type="ECO:0000256" key="4">
    <source>
        <dbReference type="PROSITE-ProRule" id="PRU01240"/>
    </source>
</evidence>
<dbReference type="AlphaFoldDB" id="A0A2P8G8R1"/>
<keyword evidence="5" id="KW-0732">Signal</keyword>
<accession>A0A2P8G8R1</accession>
<reference evidence="7 8" key="1">
    <citation type="submission" date="2018-03" db="EMBL/GenBank/DDBJ databases">
        <title>Genomic Encyclopedia of Archaeal and Bacterial Type Strains, Phase II (KMG-II): from individual species to whole genera.</title>
        <authorList>
            <person name="Goeker M."/>
        </authorList>
    </citation>
    <scope>NUCLEOTIDE SEQUENCE [LARGE SCALE GENOMIC DNA]</scope>
    <source>
        <strain evidence="7 8">DSM 29057</strain>
    </source>
</reference>
<evidence type="ECO:0000256" key="3">
    <source>
        <dbReference type="ARBA" id="ARBA00022825"/>
    </source>
</evidence>
<evidence type="ECO:0000313" key="7">
    <source>
        <dbReference type="EMBL" id="PSL30348.1"/>
    </source>
</evidence>